<dbReference type="GO" id="GO:0004984">
    <property type="term" value="F:olfactory receptor activity"/>
    <property type="evidence" value="ECO:0007669"/>
    <property type="project" value="InterPro"/>
</dbReference>
<dbReference type="SUPFAM" id="SSF81321">
    <property type="entry name" value="Family A G protein-coupled receptor-like"/>
    <property type="match status" value="1"/>
</dbReference>
<feature type="transmembrane region" description="Helical" evidence="10">
    <location>
        <begin position="232"/>
        <end position="249"/>
    </location>
</feature>
<comment type="subcellular location">
    <subcellularLocation>
        <location evidence="1">Membrane</location>
        <topology evidence="1">Multi-pass membrane protein</topology>
    </subcellularLocation>
</comment>
<keyword evidence="9" id="KW-0807">Transducer</keyword>
<name>A0A8D2B3D6_SCIVU</name>
<evidence type="ECO:0000256" key="6">
    <source>
        <dbReference type="ARBA" id="ARBA00023040"/>
    </source>
</evidence>
<evidence type="ECO:0000259" key="11">
    <source>
        <dbReference type="PROSITE" id="PS50262"/>
    </source>
</evidence>
<dbReference type="Proteomes" id="UP000694564">
    <property type="component" value="Chromosome 11"/>
</dbReference>
<proteinExistence type="predicted"/>
<dbReference type="InterPro" id="IPR017452">
    <property type="entry name" value="GPCR_Rhodpsn_7TM"/>
</dbReference>
<evidence type="ECO:0000256" key="8">
    <source>
        <dbReference type="ARBA" id="ARBA00023170"/>
    </source>
</evidence>
<keyword evidence="6" id="KW-0297">G-protein coupled receptor</keyword>
<dbReference type="PANTHER" id="PTHR26450:SF24">
    <property type="entry name" value="OLFACTORY RECEPTOR FAMILY 52 SUBFAMILY AC MEMBER 1"/>
    <property type="match status" value="1"/>
</dbReference>
<dbReference type="GO" id="GO:0005886">
    <property type="term" value="C:plasma membrane"/>
    <property type="evidence" value="ECO:0007669"/>
    <property type="project" value="TreeGrafter"/>
</dbReference>
<keyword evidence="3 10" id="KW-0812">Transmembrane</keyword>
<keyword evidence="2" id="KW-0716">Sensory transduction</keyword>
<organism evidence="12 13">
    <name type="scientific">Sciurus vulgaris</name>
    <name type="common">Eurasian red squirrel</name>
    <dbReference type="NCBI Taxonomy" id="55149"/>
    <lineage>
        <taxon>Eukaryota</taxon>
        <taxon>Metazoa</taxon>
        <taxon>Chordata</taxon>
        <taxon>Craniata</taxon>
        <taxon>Vertebrata</taxon>
        <taxon>Euteleostomi</taxon>
        <taxon>Mammalia</taxon>
        <taxon>Eutheria</taxon>
        <taxon>Euarchontoglires</taxon>
        <taxon>Glires</taxon>
        <taxon>Rodentia</taxon>
        <taxon>Sciuromorpha</taxon>
        <taxon>Sciuridae</taxon>
        <taxon>Sciurinae</taxon>
        <taxon>Sciurini</taxon>
        <taxon>Sciurus</taxon>
    </lineage>
</organism>
<keyword evidence="13" id="KW-1185">Reference proteome</keyword>
<dbReference type="InterPro" id="IPR050402">
    <property type="entry name" value="OR51/52/56-like"/>
</dbReference>
<feature type="transmembrane region" description="Helical" evidence="10">
    <location>
        <begin position="29"/>
        <end position="56"/>
    </location>
</feature>
<dbReference type="PROSITE" id="PS50262">
    <property type="entry name" value="G_PROTEIN_RECEP_F1_2"/>
    <property type="match status" value="1"/>
</dbReference>
<dbReference type="InterPro" id="IPR000725">
    <property type="entry name" value="Olfact_rcpt"/>
</dbReference>
<sequence length="301" mass="33167">MLSASVPNNTAFHPSTFILLGIPGMQDHITALVAISSFSTMFLAILIGNSAVLFLVVTEPTLHTPIYLFLALLMVTDLISTLALMPKLLCLFWFNDGDIASSACFTQMFFIHGASVVRSALLVAMAFDHFVAVCEPLRYNTILSHSLVGRLGLLAVAKGVILILPMPLLLQRLTFCHKVIPHTYCDHMAVVKMACNHTGLNRIYGLFVILLMVGLDLLLIDATFKALNTCSAHLFVIPVTYVPALFSSITHRFGHNIPPHAHILLANLYLLLPSVLNPIICGIKMREIRDKATKYLCRESE</sequence>
<dbReference type="PANTHER" id="PTHR26450">
    <property type="entry name" value="OLFACTORY RECEPTOR 56B1-RELATED"/>
    <property type="match status" value="1"/>
</dbReference>
<evidence type="ECO:0000313" key="12">
    <source>
        <dbReference type="Ensembl" id="ENSSVLP00005010386.1"/>
    </source>
</evidence>
<dbReference type="Ensembl" id="ENSSVLT00005011493.1">
    <property type="protein sequence ID" value="ENSSVLP00005010386.1"/>
    <property type="gene ID" value="ENSSVLG00005008286.1"/>
</dbReference>
<evidence type="ECO:0000256" key="3">
    <source>
        <dbReference type="ARBA" id="ARBA00022692"/>
    </source>
</evidence>
<evidence type="ECO:0000256" key="5">
    <source>
        <dbReference type="ARBA" id="ARBA00022989"/>
    </source>
</evidence>
<feature type="domain" description="G-protein coupled receptors family 1 profile" evidence="11">
    <location>
        <begin position="48"/>
        <end position="249"/>
    </location>
</feature>
<dbReference type="Gene3D" id="1.20.1070.10">
    <property type="entry name" value="Rhodopsin 7-helix transmembrane proteins"/>
    <property type="match status" value="2"/>
</dbReference>
<dbReference type="PRINTS" id="PR00237">
    <property type="entry name" value="GPCRRHODOPSN"/>
</dbReference>
<feature type="transmembrane region" description="Helical" evidence="10">
    <location>
        <begin position="147"/>
        <end position="170"/>
    </location>
</feature>
<evidence type="ECO:0000256" key="1">
    <source>
        <dbReference type="ARBA" id="ARBA00004141"/>
    </source>
</evidence>
<feature type="transmembrane region" description="Helical" evidence="10">
    <location>
        <begin position="203"/>
        <end position="220"/>
    </location>
</feature>
<dbReference type="Pfam" id="PF13853">
    <property type="entry name" value="7tm_4"/>
    <property type="match status" value="2"/>
</dbReference>
<dbReference type="AlphaFoldDB" id="A0A8D2B3D6"/>
<dbReference type="PRINTS" id="PR00245">
    <property type="entry name" value="OLFACTORYR"/>
</dbReference>
<protein>
    <recommendedName>
        <fullName evidence="11">G-protein coupled receptors family 1 profile domain-containing protein</fullName>
    </recommendedName>
</protein>
<dbReference type="InterPro" id="IPR000276">
    <property type="entry name" value="GPCR_Rhodpsn"/>
</dbReference>
<keyword evidence="8" id="KW-0675">Receptor</keyword>
<accession>A0A8D2B3D6</accession>
<evidence type="ECO:0000256" key="7">
    <source>
        <dbReference type="ARBA" id="ARBA00023136"/>
    </source>
</evidence>
<keyword evidence="4" id="KW-0552">Olfaction</keyword>
<reference evidence="12" key="2">
    <citation type="submission" date="2025-09" db="UniProtKB">
        <authorList>
            <consortium name="Ensembl"/>
        </authorList>
    </citation>
    <scope>IDENTIFICATION</scope>
</reference>
<feature type="transmembrane region" description="Helical" evidence="10">
    <location>
        <begin position="106"/>
        <end position="127"/>
    </location>
</feature>
<feature type="transmembrane region" description="Helical" evidence="10">
    <location>
        <begin position="261"/>
        <end position="281"/>
    </location>
</feature>
<evidence type="ECO:0000256" key="2">
    <source>
        <dbReference type="ARBA" id="ARBA00022606"/>
    </source>
</evidence>
<dbReference type="GeneTree" id="ENSGT01150000286940"/>
<dbReference type="GO" id="GO:0004930">
    <property type="term" value="F:G protein-coupled receptor activity"/>
    <property type="evidence" value="ECO:0007669"/>
    <property type="project" value="UniProtKB-KW"/>
</dbReference>
<feature type="transmembrane region" description="Helical" evidence="10">
    <location>
        <begin position="68"/>
        <end position="94"/>
    </location>
</feature>
<keyword evidence="7 10" id="KW-0472">Membrane</keyword>
<evidence type="ECO:0000256" key="10">
    <source>
        <dbReference type="SAM" id="Phobius"/>
    </source>
</evidence>
<keyword evidence="5 10" id="KW-1133">Transmembrane helix</keyword>
<reference evidence="12" key="1">
    <citation type="submission" date="2025-08" db="UniProtKB">
        <authorList>
            <consortium name="Ensembl"/>
        </authorList>
    </citation>
    <scope>IDENTIFICATION</scope>
</reference>
<evidence type="ECO:0000256" key="4">
    <source>
        <dbReference type="ARBA" id="ARBA00022725"/>
    </source>
</evidence>
<evidence type="ECO:0000313" key="13">
    <source>
        <dbReference type="Proteomes" id="UP000694564"/>
    </source>
</evidence>
<evidence type="ECO:0000256" key="9">
    <source>
        <dbReference type="ARBA" id="ARBA00023224"/>
    </source>
</evidence>